<evidence type="ECO:0000313" key="4">
    <source>
        <dbReference type="EMBL" id="CAL5229996.1"/>
    </source>
</evidence>
<feature type="coiled-coil region" evidence="1">
    <location>
        <begin position="128"/>
        <end position="159"/>
    </location>
</feature>
<comment type="caution">
    <text evidence="4">The sequence shown here is derived from an EMBL/GenBank/DDBJ whole genome shotgun (WGS) entry which is preliminary data.</text>
</comment>
<feature type="transmembrane region" description="Helical" evidence="3">
    <location>
        <begin position="181"/>
        <end position="202"/>
    </location>
</feature>
<dbReference type="Proteomes" id="UP001497392">
    <property type="component" value="Unassembled WGS sequence"/>
</dbReference>
<feature type="compositionally biased region" description="Low complexity" evidence="2">
    <location>
        <begin position="96"/>
        <end position="113"/>
    </location>
</feature>
<evidence type="ECO:0000256" key="2">
    <source>
        <dbReference type="SAM" id="MobiDB-lite"/>
    </source>
</evidence>
<keyword evidence="3" id="KW-0472">Membrane</keyword>
<keyword evidence="1" id="KW-0175">Coiled coil</keyword>
<protein>
    <submittedName>
        <fullName evidence="4">G13433 protein</fullName>
    </submittedName>
</protein>
<feature type="region of interest" description="Disordered" evidence="2">
    <location>
        <begin position="96"/>
        <end position="115"/>
    </location>
</feature>
<proteinExistence type="predicted"/>
<keyword evidence="3" id="KW-0812">Transmembrane</keyword>
<dbReference type="EMBL" id="CAXHTA020000021">
    <property type="protein sequence ID" value="CAL5229996.1"/>
    <property type="molecule type" value="Genomic_DNA"/>
</dbReference>
<dbReference type="PANTHER" id="PTHR36742">
    <property type="entry name" value="MYOSIN-G HEAVY CHAIN-LIKE PROTEIN"/>
    <property type="match status" value="1"/>
</dbReference>
<sequence>MRVQASLRGEAAQIEEAALAYAVAIGSEAQEAGIRPGQQLLSISDPIRNDEVWKISIETKLSRVRDALQFRSPPTINLQLTESSIEDEAGFVWGSGDASASQEASGSAEETGSQQDLLTNITGGAGEADDAEADRQTLADRLEQQQSAWKAKAAAEEAKYKARVQQRRDYMERESGRNDSLFFALLFSFFVLPAAVILIVAWQTGYLASLDTNQHF</sequence>
<evidence type="ECO:0000256" key="1">
    <source>
        <dbReference type="SAM" id="Coils"/>
    </source>
</evidence>
<evidence type="ECO:0000313" key="5">
    <source>
        <dbReference type="Proteomes" id="UP001497392"/>
    </source>
</evidence>
<dbReference type="PANTHER" id="PTHR36742:SF1">
    <property type="entry name" value="MYOSIN-G HEAVY CHAIN-LIKE PROTEIN"/>
    <property type="match status" value="1"/>
</dbReference>
<name>A0ABP1GCS2_9CHLO</name>
<evidence type="ECO:0000256" key="3">
    <source>
        <dbReference type="SAM" id="Phobius"/>
    </source>
</evidence>
<reference evidence="4 5" key="1">
    <citation type="submission" date="2024-06" db="EMBL/GenBank/DDBJ databases">
        <authorList>
            <person name="Kraege A."/>
            <person name="Thomma B."/>
        </authorList>
    </citation>
    <scope>NUCLEOTIDE SEQUENCE [LARGE SCALE GENOMIC DNA]</scope>
</reference>
<organism evidence="4 5">
    <name type="scientific">Coccomyxa viridis</name>
    <dbReference type="NCBI Taxonomy" id="1274662"/>
    <lineage>
        <taxon>Eukaryota</taxon>
        <taxon>Viridiplantae</taxon>
        <taxon>Chlorophyta</taxon>
        <taxon>core chlorophytes</taxon>
        <taxon>Trebouxiophyceae</taxon>
        <taxon>Trebouxiophyceae incertae sedis</taxon>
        <taxon>Coccomyxaceae</taxon>
        <taxon>Coccomyxa</taxon>
    </lineage>
</organism>
<accession>A0ABP1GCS2</accession>
<gene>
    <name evidence="4" type="primary">g13433</name>
    <name evidence="4" type="ORF">VP750_LOCUS11902</name>
</gene>
<keyword evidence="3" id="KW-1133">Transmembrane helix</keyword>
<keyword evidence="5" id="KW-1185">Reference proteome</keyword>